<gene>
    <name evidence="6" type="ORF">Glove_415g36</name>
</gene>
<dbReference type="GO" id="GO:0003677">
    <property type="term" value="F:DNA binding"/>
    <property type="evidence" value="ECO:0007669"/>
    <property type="project" value="InterPro"/>
</dbReference>
<dbReference type="Pfam" id="PF02892">
    <property type="entry name" value="zf-BED"/>
    <property type="match status" value="1"/>
</dbReference>
<evidence type="ECO:0000313" key="6">
    <source>
        <dbReference type="EMBL" id="RHZ55461.1"/>
    </source>
</evidence>
<dbReference type="PROSITE" id="PS50808">
    <property type="entry name" value="ZF_BED"/>
    <property type="match status" value="1"/>
</dbReference>
<keyword evidence="2 4" id="KW-0863">Zinc-finger</keyword>
<proteinExistence type="predicted"/>
<evidence type="ECO:0000256" key="1">
    <source>
        <dbReference type="ARBA" id="ARBA00022723"/>
    </source>
</evidence>
<evidence type="ECO:0000259" key="5">
    <source>
        <dbReference type="PROSITE" id="PS50808"/>
    </source>
</evidence>
<keyword evidence="7" id="KW-1185">Reference proteome</keyword>
<evidence type="ECO:0000256" key="3">
    <source>
        <dbReference type="ARBA" id="ARBA00022833"/>
    </source>
</evidence>
<dbReference type="GO" id="GO:0008270">
    <property type="term" value="F:zinc ion binding"/>
    <property type="evidence" value="ECO:0007669"/>
    <property type="project" value="UniProtKB-KW"/>
</dbReference>
<organism evidence="6 7">
    <name type="scientific">Diversispora epigaea</name>
    <dbReference type="NCBI Taxonomy" id="1348612"/>
    <lineage>
        <taxon>Eukaryota</taxon>
        <taxon>Fungi</taxon>
        <taxon>Fungi incertae sedis</taxon>
        <taxon>Mucoromycota</taxon>
        <taxon>Glomeromycotina</taxon>
        <taxon>Glomeromycetes</taxon>
        <taxon>Diversisporales</taxon>
        <taxon>Diversisporaceae</taxon>
        <taxon>Diversispora</taxon>
    </lineage>
</organism>
<reference evidence="6 7" key="1">
    <citation type="submission" date="2018-08" db="EMBL/GenBank/DDBJ databases">
        <title>Genome and evolution of the arbuscular mycorrhizal fungus Diversispora epigaea (formerly Glomus versiforme) and its bacterial endosymbionts.</title>
        <authorList>
            <person name="Sun X."/>
            <person name="Fei Z."/>
            <person name="Harrison M."/>
        </authorList>
    </citation>
    <scope>NUCLEOTIDE SEQUENCE [LARGE SCALE GENOMIC DNA]</scope>
    <source>
        <strain evidence="6 7">IT104</strain>
    </source>
</reference>
<dbReference type="OrthoDB" id="2443898at2759"/>
<dbReference type="EMBL" id="PQFF01000368">
    <property type="protein sequence ID" value="RHZ55461.1"/>
    <property type="molecule type" value="Genomic_DNA"/>
</dbReference>
<protein>
    <recommendedName>
        <fullName evidence="5">BED-type domain-containing protein</fullName>
    </recommendedName>
</protein>
<dbReference type="InterPro" id="IPR003656">
    <property type="entry name" value="Znf_BED"/>
</dbReference>
<feature type="domain" description="BED-type" evidence="5">
    <location>
        <begin position="34"/>
        <end position="88"/>
    </location>
</feature>
<evidence type="ECO:0000256" key="2">
    <source>
        <dbReference type="ARBA" id="ARBA00022771"/>
    </source>
</evidence>
<dbReference type="Proteomes" id="UP000266861">
    <property type="component" value="Unassembled WGS sequence"/>
</dbReference>
<evidence type="ECO:0000313" key="7">
    <source>
        <dbReference type="Proteomes" id="UP000266861"/>
    </source>
</evidence>
<keyword evidence="1" id="KW-0479">Metal-binding</keyword>
<comment type="caution">
    <text evidence="6">The sequence shown here is derived from an EMBL/GenBank/DDBJ whole genome shotgun (WGS) entry which is preliminary data.</text>
</comment>
<accession>A0A397GWU3</accession>
<keyword evidence="3" id="KW-0862">Zinc</keyword>
<dbReference type="STRING" id="1348612.A0A397GWU3"/>
<evidence type="ECO:0000256" key="4">
    <source>
        <dbReference type="PROSITE-ProRule" id="PRU00027"/>
    </source>
</evidence>
<dbReference type="AlphaFoldDB" id="A0A397GWU3"/>
<sequence>MGGNNRGNLGGVVLQKCQKFQRTKTWKRNNEGSPKFDDIWKYFIQGDELNPGHYKATCYYCSKVWKREKPATLKAHLINNCVPCPENIRKRWQDKLSNNNNYYYYTRNFKDPSTKLIINQQKITHHFGSNLPLQLQKK</sequence>
<name>A0A397GWU3_9GLOM</name>